<reference evidence="2" key="2">
    <citation type="submission" date="2016-03" db="EMBL/GenBank/DDBJ databases">
        <authorList>
            <person name="Ploux O."/>
        </authorList>
    </citation>
    <scope>NUCLEOTIDE SEQUENCE [LARGE SCALE GENOMIC DNA]</scope>
    <source>
        <strain evidence="2">UMNLAv8</strain>
    </source>
</reference>
<protein>
    <submittedName>
        <fullName evidence="2">Uncharacterized protein</fullName>
    </submittedName>
</protein>
<proteinExistence type="predicted"/>
<evidence type="ECO:0000313" key="2">
    <source>
        <dbReference type="EMBL" id="OAQ06751.1"/>
    </source>
</evidence>
<reference evidence="1 4" key="3">
    <citation type="submission" date="2019-07" db="EMBL/GenBank/DDBJ databases">
        <title>Whole genome shotgun sequence of Lactobacillus aviarius subsp. aviarius NBRC 102162.</title>
        <authorList>
            <person name="Hosoyama A."/>
            <person name="Uohara A."/>
            <person name="Ohji S."/>
            <person name="Ichikawa N."/>
        </authorList>
    </citation>
    <scope>NUCLEOTIDE SEQUENCE [LARGE SCALE GENOMIC DNA]</scope>
    <source>
        <strain evidence="1 4">NBRC 102162</strain>
    </source>
</reference>
<reference evidence="3" key="1">
    <citation type="submission" date="2016-03" db="EMBL/GenBank/DDBJ databases">
        <authorList>
            <person name="Johnson T.J."/>
            <person name="Youmans B."/>
            <person name="Case K."/>
            <person name="Noll S."/>
        </authorList>
    </citation>
    <scope>NUCLEOTIDE SEQUENCE [LARGE SCALE GENOMIC DNA]</scope>
    <source>
        <strain evidence="3">UMNLAv8</strain>
    </source>
</reference>
<accession>A0A510WS47</accession>
<evidence type="ECO:0000313" key="4">
    <source>
        <dbReference type="Proteomes" id="UP000321722"/>
    </source>
</evidence>
<dbReference type="GeneID" id="29933295"/>
<accession>A0A179CNS2</accession>
<dbReference type="AlphaFoldDB" id="A0A179CNS2"/>
<dbReference type="EMBL" id="LVKI01000049">
    <property type="protein sequence ID" value="OAQ06751.1"/>
    <property type="molecule type" value="Genomic_DNA"/>
</dbReference>
<gene>
    <name evidence="2" type="ORF">A3O14_07450</name>
    <name evidence="1" type="ORF">LAV01_02230</name>
</gene>
<evidence type="ECO:0000313" key="3">
    <source>
        <dbReference type="Proteomes" id="UP000078520"/>
    </source>
</evidence>
<comment type="caution">
    <text evidence="2">The sequence shown here is derived from an EMBL/GenBank/DDBJ whole genome shotgun (WGS) entry which is preliminary data.</text>
</comment>
<evidence type="ECO:0000313" key="1">
    <source>
        <dbReference type="EMBL" id="GEK41391.1"/>
    </source>
</evidence>
<dbReference type="Proteomes" id="UP000078520">
    <property type="component" value="Unassembled WGS sequence"/>
</dbReference>
<dbReference type="RefSeq" id="WP_057828035.1">
    <property type="nucleotide sequence ID" value="NZ_BAAACL010000015.1"/>
</dbReference>
<name>A0A179CNS2_9LACO</name>
<organism evidence="2 3">
    <name type="scientific">Ligilactobacillus aviarius</name>
    <dbReference type="NCBI Taxonomy" id="1606"/>
    <lineage>
        <taxon>Bacteria</taxon>
        <taxon>Bacillati</taxon>
        <taxon>Bacillota</taxon>
        <taxon>Bacilli</taxon>
        <taxon>Lactobacillales</taxon>
        <taxon>Lactobacillaceae</taxon>
        <taxon>Ligilactobacillus</taxon>
    </lineage>
</organism>
<keyword evidence="4" id="KW-1185">Reference proteome</keyword>
<dbReference type="EMBL" id="BJUI01000001">
    <property type="protein sequence ID" value="GEK41391.1"/>
    <property type="molecule type" value="Genomic_DNA"/>
</dbReference>
<dbReference type="Proteomes" id="UP000321722">
    <property type="component" value="Unassembled WGS sequence"/>
</dbReference>
<sequence>MEFDELTPQEQEIFMEVAKSKIEDEVFMADGKNYFSLVTKGLVKEIPNANFLAASVILTKEGKKLRDKVLKKENN</sequence>